<evidence type="ECO:0000256" key="7">
    <source>
        <dbReference type="ARBA" id="ARBA00016549"/>
    </source>
</evidence>
<evidence type="ECO:0000256" key="12">
    <source>
        <dbReference type="ARBA" id="ARBA00047973"/>
    </source>
</evidence>
<comment type="caution">
    <text evidence="14">The sequence shown here is derived from an EMBL/GenBank/DDBJ whole genome shotgun (WGS) entry which is preliminary data.</text>
</comment>
<name>A0A559JFD1_9BACL</name>
<comment type="similarity">
    <text evidence="3">Belongs to the class II aldolase/RraA-like family.</text>
</comment>
<comment type="cofactor">
    <cofactor evidence="2">
        <name>a divalent metal cation</name>
        <dbReference type="ChEBI" id="CHEBI:60240"/>
    </cofactor>
</comment>
<dbReference type="PANTHER" id="PTHR33254:SF4">
    <property type="entry name" value="4-HYDROXY-4-METHYL-2-OXOGLUTARATE ALDOLASE 3-RELATED"/>
    <property type="match status" value="1"/>
</dbReference>
<dbReference type="Gene3D" id="3.50.30.40">
    <property type="entry name" value="Ribonuclease E inhibitor RraA/RraA-like"/>
    <property type="match status" value="1"/>
</dbReference>
<sequence>MDAQKRKELLQLFEGLRVTDVNDGLDAVGLQNVGCVNRDIKALWKDFDQFKHRIYGFALTVRFLPANQAIHASSVEEYKATKSHWYRNDAPEKFKELIQDGDVIVIDCPTSTDVGFCGSQNTFGWINAGARGVITNGGARDTDEVIKQQLPVYCGYIGRGIRPGRIIYDTHNIPVNVGGVLVNPGDIIVADGDGVVCVPIDKAEQVAAIAREIQEGDKASRRKHYEKAGLPFDFTVL</sequence>
<comment type="catalytic activity">
    <reaction evidence="12">
        <text>oxaloacetate + H(+) = pyruvate + CO2</text>
        <dbReference type="Rhea" id="RHEA:15641"/>
        <dbReference type="ChEBI" id="CHEBI:15361"/>
        <dbReference type="ChEBI" id="CHEBI:15378"/>
        <dbReference type="ChEBI" id="CHEBI:16452"/>
        <dbReference type="ChEBI" id="CHEBI:16526"/>
        <dbReference type="EC" id="4.1.1.112"/>
    </reaction>
</comment>
<dbReference type="Pfam" id="PF03737">
    <property type="entry name" value="RraA-like"/>
    <property type="match status" value="1"/>
</dbReference>
<evidence type="ECO:0000256" key="5">
    <source>
        <dbReference type="ARBA" id="ARBA00012213"/>
    </source>
</evidence>
<dbReference type="SUPFAM" id="SSF89562">
    <property type="entry name" value="RraA-like"/>
    <property type="match status" value="1"/>
</dbReference>
<dbReference type="GO" id="GO:0008948">
    <property type="term" value="F:oxaloacetate decarboxylase activity"/>
    <property type="evidence" value="ECO:0007669"/>
    <property type="project" value="UniProtKB-EC"/>
</dbReference>
<gene>
    <name evidence="14" type="ORF">FPZ49_34370</name>
</gene>
<evidence type="ECO:0000256" key="10">
    <source>
        <dbReference type="ARBA" id="ARBA00030169"/>
    </source>
</evidence>
<dbReference type="CDD" id="cd16841">
    <property type="entry name" value="RraA_family"/>
    <property type="match status" value="1"/>
</dbReference>
<dbReference type="EC" id="4.1.1.112" evidence="6"/>
<evidence type="ECO:0000256" key="13">
    <source>
        <dbReference type="PIRSR" id="PIRSR605493-1"/>
    </source>
</evidence>
<dbReference type="Proteomes" id="UP000317036">
    <property type="component" value="Unassembled WGS sequence"/>
</dbReference>
<dbReference type="AlphaFoldDB" id="A0A559JFD1"/>
<evidence type="ECO:0000313" key="15">
    <source>
        <dbReference type="Proteomes" id="UP000317036"/>
    </source>
</evidence>
<keyword evidence="13" id="KW-0479">Metal-binding</keyword>
<dbReference type="GO" id="GO:0046872">
    <property type="term" value="F:metal ion binding"/>
    <property type="evidence" value="ECO:0007669"/>
    <property type="project" value="UniProtKB-KW"/>
</dbReference>
<protein>
    <recommendedName>
        <fullName evidence="7">Putative 4-hydroxy-4-methyl-2-oxoglutarate aldolase</fullName>
        <ecNumber evidence="6">4.1.1.112</ecNumber>
        <ecNumber evidence="5">4.1.3.17</ecNumber>
    </recommendedName>
    <alternativeName>
        <fullName evidence="11">Oxaloacetate decarboxylase</fullName>
    </alternativeName>
    <alternativeName>
        <fullName evidence="9">Regulator of ribonuclease activity homolog</fullName>
    </alternativeName>
    <alternativeName>
        <fullName evidence="10">RraA-like protein</fullName>
    </alternativeName>
</protein>
<dbReference type="EC" id="4.1.3.17" evidence="5"/>
<feature type="binding site" evidence="13">
    <location>
        <position position="141"/>
    </location>
    <ligand>
        <name>Mg(2+)</name>
        <dbReference type="ChEBI" id="CHEBI:18420"/>
    </ligand>
</feature>
<evidence type="ECO:0000256" key="6">
    <source>
        <dbReference type="ARBA" id="ARBA00012947"/>
    </source>
</evidence>
<evidence type="ECO:0000256" key="2">
    <source>
        <dbReference type="ARBA" id="ARBA00001968"/>
    </source>
</evidence>
<dbReference type="EMBL" id="VNJI01000090">
    <property type="protein sequence ID" value="TVX98583.1"/>
    <property type="molecule type" value="Genomic_DNA"/>
</dbReference>
<evidence type="ECO:0000256" key="9">
    <source>
        <dbReference type="ARBA" id="ARBA00029596"/>
    </source>
</evidence>
<proteinExistence type="inferred from homology"/>
<dbReference type="OrthoDB" id="9784786at2"/>
<dbReference type="PANTHER" id="PTHR33254">
    <property type="entry name" value="4-HYDROXY-4-METHYL-2-OXOGLUTARATE ALDOLASE 3-RELATED"/>
    <property type="match status" value="1"/>
</dbReference>
<evidence type="ECO:0000256" key="11">
    <source>
        <dbReference type="ARBA" id="ARBA00032305"/>
    </source>
</evidence>
<dbReference type="GO" id="GO:0047443">
    <property type="term" value="F:4-hydroxy-4-methyl-2-oxoglutarate aldolase activity"/>
    <property type="evidence" value="ECO:0007669"/>
    <property type="project" value="UniProtKB-EC"/>
</dbReference>
<keyword evidence="13" id="KW-0460">Magnesium</keyword>
<evidence type="ECO:0000256" key="3">
    <source>
        <dbReference type="ARBA" id="ARBA00008621"/>
    </source>
</evidence>
<keyword evidence="15" id="KW-1185">Reference proteome</keyword>
<dbReference type="RefSeq" id="WP_144855094.1">
    <property type="nucleotide sequence ID" value="NZ_VNJI01000090.1"/>
</dbReference>
<reference evidence="14 15" key="1">
    <citation type="submission" date="2019-07" db="EMBL/GenBank/DDBJ databases">
        <authorList>
            <person name="Kim J."/>
        </authorList>
    </citation>
    <scope>NUCLEOTIDE SEQUENCE [LARGE SCALE GENOMIC DNA]</scope>
    <source>
        <strain evidence="14 15">JC52</strain>
    </source>
</reference>
<evidence type="ECO:0000313" key="14">
    <source>
        <dbReference type="EMBL" id="TVX98583.1"/>
    </source>
</evidence>
<evidence type="ECO:0000256" key="1">
    <source>
        <dbReference type="ARBA" id="ARBA00001342"/>
    </source>
</evidence>
<comment type="subunit">
    <text evidence="4">Homotrimer.</text>
</comment>
<organism evidence="14 15">
    <name type="scientific">Paenibacillus cremeus</name>
    <dbReference type="NCBI Taxonomy" id="2163881"/>
    <lineage>
        <taxon>Bacteria</taxon>
        <taxon>Bacillati</taxon>
        <taxon>Bacillota</taxon>
        <taxon>Bacilli</taxon>
        <taxon>Bacillales</taxon>
        <taxon>Paenibacillaceae</taxon>
        <taxon>Paenibacillus</taxon>
    </lineage>
</organism>
<dbReference type="InterPro" id="IPR005493">
    <property type="entry name" value="RraA/RraA-like"/>
</dbReference>
<comment type="function">
    <text evidence="8">Catalyzes the aldol cleavage of 4-hydroxy-4-methyl-2-oxoglutarate (HMG) into 2 molecules of pyruvate. Also contains a secondary oxaloacetate (OAA) decarboxylase activity due to the common pyruvate enolate transition state formed following C-C bond cleavage in the retro-aldol and decarboxylation reactions.</text>
</comment>
<comment type="cofactor">
    <cofactor evidence="13">
        <name>Mg(2+)</name>
        <dbReference type="ChEBI" id="CHEBI:18420"/>
    </cofactor>
</comment>
<feature type="binding site" evidence="13">
    <location>
        <position position="140"/>
    </location>
    <ligand>
        <name>substrate</name>
    </ligand>
</feature>
<evidence type="ECO:0000256" key="8">
    <source>
        <dbReference type="ARBA" id="ARBA00025046"/>
    </source>
</evidence>
<dbReference type="InterPro" id="IPR036704">
    <property type="entry name" value="RraA/RraA-like_sf"/>
</dbReference>
<accession>A0A559JFD1</accession>
<comment type="catalytic activity">
    <reaction evidence="1">
        <text>4-hydroxy-4-methyl-2-oxoglutarate = 2 pyruvate</text>
        <dbReference type="Rhea" id="RHEA:22748"/>
        <dbReference type="ChEBI" id="CHEBI:15361"/>
        <dbReference type="ChEBI" id="CHEBI:58276"/>
        <dbReference type="EC" id="4.1.3.17"/>
    </reaction>
</comment>
<evidence type="ECO:0000256" key="4">
    <source>
        <dbReference type="ARBA" id="ARBA00011233"/>
    </source>
</evidence>